<organism evidence="1 2">
    <name type="scientific">Rhizophagus irregularis</name>
    <dbReference type="NCBI Taxonomy" id="588596"/>
    <lineage>
        <taxon>Eukaryota</taxon>
        <taxon>Fungi</taxon>
        <taxon>Fungi incertae sedis</taxon>
        <taxon>Mucoromycota</taxon>
        <taxon>Glomeromycotina</taxon>
        <taxon>Glomeromycetes</taxon>
        <taxon>Glomerales</taxon>
        <taxon>Glomeraceae</taxon>
        <taxon>Rhizophagus</taxon>
    </lineage>
</organism>
<dbReference type="VEuPathDB" id="FungiDB:RhiirA1_489393"/>
<dbReference type="EMBL" id="LLXJ01001969">
    <property type="protein sequence ID" value="PKC00106.1"/>
    <property type="molecule type" value="Genomic_DNA"/>
</dbReference>
<dbReference type="VEuPathDB" id="FungiDB:FUN_008591"/>
<evidence type="ECO:0000313" key="2">
    <source>
        <dbReference type="Proteomes" id="UP000232722"/>
    </source>
</evidence>
<dbReference type="VEuPathDB" id="FungiDB:RhiirFUN_008989"/>
<accession>A0A2N0NZW1</accession>
<dbReference type="Proteomes" id="UP000232722">
    <property type="component" value="Unassembled WGS sequence"/>
</dbReference>
<dbReference type="AlphaFoldDB" id="A0A2N0NZW1"/>
<gene>
    <name evidence="1" type="ORF">RhiirA5_382694</name>
</gene>
<name>A0A2N0NZW1_9GLOM</name>
<reference evidence="1 2" key="2">
    <citation type="submission" date="2017-09" db="EMBL/GenBank/DDBJ databases">
        <title>Extensive intraspecific genome diversity in a model arbuscular mycorrhizal fungus.</title>
        <authorList>
            <person name="Chen E.C."/>
            <person name="Morin E."/>
            <person name="Beaudet D."/>
            <person name="Noel J."/>
            <person name="Ndikumana S."/>
            <person name="Charron P."/>
            <person name="St-Onge C."/>
            <person name="Giorgi J."/>
            <person name="Grigoriev I.V."/>
            <person name="Roux C."/>
            <person name="Martin F.M."/>
            <person name="Corradi N."/>
        </authorList>
    </citation>
    <scope>NUCLEOTIDE SEQUENCE [LARGE SCALE GENOMIC DNA]</scope>
    <source>
        <strain evidence="1 2">A5</strain>
    </source>
</reference>
<evidence type="ECO:0000313" key="1">
    <source>
        <dbReference type="EMBL" id="PKC00106.1"/>
    </source>
</evidence>
<proteinExistence type="predicted"/>
<sequence>MVMSPGVLCQQKFRSPKIVKSSDVTVPQVANAFEGYILDKFFNESPETRPTFYFPENRCGPDIIFFVEFKKVTVPVFVQVKLYYGVKNLAQALSMIHPHMFYKNKNEVVYDEKSNKSIIDKIIEKCKVGSIGLLVAYLADIFQESYVTNDHTHYLKNRSSTKQLIRIIDYKNASTVFQEAHLQFLDKLKRTAKRNREEEASEEASKEAEFGTLMDHVQKAEDFAPIAHMLTWTSDHYIGVKKNIVPLQKTLFLPE</sequence>
<protein>
    <submittedName>
        <fullName evidence="1">Uncharacterized protein</fullName>
    </submittedName>
</protein>
<reference evidence="1 2" key="1">
    <citation type="submission" date="2016-04" db="EMBL/GenBank/DDBJ databases">
        <title>Genome analyses suggest a sexual origin of heterokaryosis in a supposedly ancient asexual fungus.</title>
        <authorList>
            <person name="Ropars J."/>
            <person name="Sedzielewska K."/>
            <person name="Noel J."/>
            <person name="Charron P."/>
            <person name="Farinelli L."/>
            <person name="Marton T."/>
            <person name="Kruger M."/>
            <person name="Pelin A."/>
            <person name="Brachmann A."/>
            <person name="Corradi N."/>
        </authorList>
    </citation>
    <scope>NUCLEOTIDE SEQUENCE [LARGE SCALE GENOMIC DNA]</scope>
    <source>
        <strain evidence="1 2">A5</strain>
    </source>
</reference>
<comment type="caution">
    <text evidence="1">The sequence shown here is derived from an EMBL/GenBank/DDBJ whole genome shotgun (WGS) entry which is preliminary data.</text>
</comment>